<dbReference type="EMBL" id="REGN01004094">
    <property type="protein sequence ID" value="RNA19145.1"/>
    <property type="molecule type" value="Genomic_DNA"/>
</dbReference>
<name>A0A3M7R7E6_BRAPC</name>
<reference evidence="1 2" key="1">
    <citation type="journal article" date="2018" name="Sci. Rep.">
        <title>Genomic signatures of local adaptation to the degree of environmental predictability in rotifers.</title>
        <authorList>
            <person name="Franch-Gras L."/>
            <person name="Hahn C."/>
            <person name="Garcia-Roger E.M."/>
            <person name="Carmona M.J."/>
            <person name="Serra M."/>
            <person name="Gomez A."/>
        </authorList>
    </citation>
    <scope>NUCLEOTIDE SEQUENCE [LARGE SCALE GENOMIC DNA]</scope>
    <source>
        <strain evidence="1">HYR1</strain>
    </source>
</reference>
<evidence type="ECO:0000313" key="2">
    <source>
        <dbReference type="Proteomes" id="UP000276133"/>
    </source>
</evidence>
<dbReference type="Proteomes" id="UP000276133">
    <property type="component" value="Unassembled WGS sequence"/>
</dbReference>
<evidence type="ECO:0000313" key="1">
    <source>
        <dbReference type="EMBL" id="RNA19145.1"/>
    </source>
</evidence>
<sequence length="73" mass="8106">MKISPTKCQAITPILCKNFKKINPISPISIKIFVFYINDIGKLNYMTCQSNLVIPARLGKENLAGISKIPLAQ</sequence>
<protein>
    <submittedName>
        <fullName evidence="1">Uncharacterized protein</fullName>
    </submittedName>
</protein>
<dbReference type="AlphaFoldDB" id="A0A3M7R7E6"/>
<proteinExistence type="predicted"/>
<keyword evidence="2" id="KW-1185">Reference proteome</keyword>
<comment type="caution">
    <text evidence="1">The sequence shown here is derived from an EMBL/GenBank/DDBJ whole genome shotgun (WGS) entry which is preliminary data.</text>
</comment>
<accession>A0A3M7R7E6</accession>
<gene>
    <name evidence="1" type="ORF">BpHYR1_000674</name>
</gene>
<organism evidence="1 2">
    <name type="scientific">Brachionus plicatilis</name>
    <name type="common">Marine rotifer</name>
    <name type="synonym">Brachionus muelleri</name>
    <dbReference type="NCBI Taxonomy" id="10195"/>
    <lineage>
        <taxon>Eukaryota</taxon>
        <taxon>Metazoa</taxon>
        <taxon>Spiralia</taxon>
        <taxon>Gnathifera</taxon>
        <taxon>Rotifera</taxon>
        <taxon>Eurotatoria</taxon>
        <taxon>Monogononta</taxon>
        <taxon>Pseudotrocha</taxon>
        <taxon>Ploima</taxon>
        <taxon>Brachionidae</taxon>
        <taxon>Brachionus</taxon>
    </lineage>
</organism>